<evidence type="ECO:0000313" key="4">
    <source>
        <dbReference type="Proteomes" id="UP000239576"/>
    </source>
</evidence>
<gene>
    <name evidence="3" type="ORF">C7B82_27690</name>
</gene>
<keyword evidence="2" id="KW-0732">Signal</keyword>
<feature type="region of interest" description="Disordered" evidence="1">
    <location>
        <begin position="28"/>
        <end position="74"/>
    </location>
</feature>
<feature type="compositionally biased region" description="Polar residues" evidence="1">
    <location>
        <begin position="43"/>
        <end position="60"/>
    </location>
</feature>
<keyword evidence="4" id="KW-1185">Reference proteome</keyword>
<comment type="caution">
    <text evidence="3">The sequence shown here is derived from an EMBL/GenBank/DDBJ whole genome shotgun (WGS) entry which is preliminary data.</text>
</comment>
<evidence type="ECO:0000313" key="3">
    <source>
        <dbReference type="EMBL" id="PSB24268.1"/>
    </source>
</evidence>
<feature type="signal peptide" evidence="2">
    <location>
        <begin position="1"/>
        <end position="25"/>
    </location>
</feature>
<proteinExistence type="predicted"/>
<name>A0A2T1DUU3_9CYAN</name>
<feature type="chain" id="PRO_5015610455" evidence="2">
    <location>
        <begin position="26"/>
        <end position="110"/>
    </location>
</feature>
<organism evidence="3 4">
    <name type="scientific">Stenomitos frigidus ULC18</name>
    <dbReference type="NCBI Taxonomy" id="2107698"/>
    <lineage>
        <taxon>Bacteria</taxon>
        <taxon>Bacillati</taxon>
        <taxon>Cyanobacteriota</taxon>
        <taxon>Cyanophyceae</taxon>
        <taxon>Leptolyngbyales</taxon>
        <taxon>Leptolyngbyaceae</taxon>
        <taxon>Stenomitos</taxon>
    </lineage>
</organism>
<evidence type="ECO:0000256" key="1">
    <source>
        <dbReference type="SAM" id="MobiDB-lite"/>
    </source>
</evidence>
<evidence type="ECO:0000256" key="2">
    <source>
        <dbReference type="SAM" id="SignalP"/>
    </source>
</evidence>
<reference evidence="3 4" key="2">
    <citation type="submission" date="2018-03" db="EMBL/GenBank/DDBJ databases">
        <title>The ancient ancestry and fast evolution of plastids.</title>
        <authorList>
            <person name="Moore K.R."/>
            <person name="Magnabosco C."/>
            <person name="Momper L."/>
            <person name="Gold D.A."/>
            <person name="Bosak T."/>
            <person name="Fournier G.P."/>
        </authorList>
    </citation>
    <scope>NUCLEOTIDE SEQUENCE [LARGE SCALE GENOMIC DNA]</scope>
    <source>
        <strain evidence="3 4">ULC18</strain>
    </source>
</reference>
<reference evidence="4" key="1">
    <citation type="submission" date="2018-02" db="EMBL/GenBank/DDBJ databases">
        <authorList>
            <person name="Moore K."/>
            <person name="Momper L."/>
        </authorList>
    </citation>
    <scope>NUCLEOTIDE SEQUENCE [LARGE SCALE GENOMIC DNA]</scope>
    <source>
        <strain evidence="4">ULC18</strain>
    </source>
</reference>
<dbReference type="AlphaFoldDB" id="A0A2T1DUU3"/>
<accession>A0A2T1DUU3</accession>
<dbReference type="RefSeq" id="WP_106260179.1">
    <property type="nucleotide sequence ID" value="NZ_CAWNSW010000026.1"/>
</dbReference>
<protein>
    <submittedName>
        <fullName evidence="3">Uncharacterized protein</fullName>
    </submittedName>
</protein>
<dbReference type="Proteomes" id="UP000239576">
    <property type="component" value="Unassembled WGS sequence"/>
</dbReference>
<sequence length="110" mass="11450">MFKAIAAFGTAAILTSLATPTFAQAKPMGSAASLDGLQERSVSRPSTSAPVSKSPQSSTDVPAGSERGLRLDKKVELIVSPERGTSQLGVYPADDPSSGNKLQVLYQLDQ</sequence>
<dbReference type="EMBL" id="PVWK01000149">
    <property type="protein sequence ID" value="PSB24268.1"/>
    <property type="molecule type" value="Genomic_DNA"/>
</dbReference>